<dbReference type="GO" id="GO:0008168">
    <property type="term" value="F:methyltransferase activity"/>
    <property type="evidence" value="ECO:0007669"/>
    <property type="project" value="TreeGrafter"/>
</dbReference>
<feature type="region of interest" description="Disordered" evidence="1">
    <location>
        <begin position="1110"/>
        <end position="1155"/>
    </location>
</feature>
<feature type="compositionally biased region" description="Low complexity" evidence="1">
    <location>
        <begin position="47"/>
        <end position="62"/>
    </location>
</feature>
<keyword evidence="3" id="KW-1185">Reference proteome</keyword>
<dbReference type="Gene3D" id="3.40.50.150">
    <property type="entry name" value="Vaccinia Virus protein VP39"/>
    <property type="match status" value="1"/>
</dbReference>
<dbReference type="CDD" id="cd02440">
    <property type="entry name" value="AdoMet_MTases"/>
    <property type="match status" value="1"/>
</dbReference>
<gene>
    <name evidence="2" type="ORF">BG006_007608</name>
</gene>
<feature type="compositionally biased region" description="Low complexity" evidence="1">
    <location>
        <begin position="415"/>
        <end position="425"/>
    </location>
</feature>
<feature type="region of interest" description="Disordered" evidence="1">
    <location>
        <begin position="1"/>
        <end position="136"/>
    </location>
</feature>
<dbReference type="InterPro" id="IPR029063">
    <property type="entry name" value="SAM-dependent_MTases_sf"/>
</dbReference>
<feature type="compositionally biased region" description="Basic and acidic residues" evidence="1">
    <location>
        <begin position="328"/>
        <end position="349"/>
    </location>
</feature>
<feature type="region of interest" description="Disordered" evidence="1">
    <location>
        <begin position="327"/>
        <end position="383"/>
    </location>
</feature>
<evidence type="ECO:0000256" key="1">
    <source>
        <dbReference type="SAM" id="MobiDB-lite"/>
    </source>
</evidence>
<proteinExistence type="predicted"/>
<evidence type="ECO:0000313" key="3">
    <source>
        <dbReference type="Proteomes" id="UP000696485"/>
    </source>
</evidence>
<feature type="compositionally biased region" description="Basic and acidic residues" evidence="1">
    <location>
        <begin position="1275"/>
        <end position="1290"/>
    </location>
</feature>
<dbReference type="SUPFAM" id="SSF53335">
    <property type="entry name" value="S-adenosyl-L-methionine-dependent methyltransferases"/>
    <property type="match status" value="1"/>
</dbReference>
<feature type="compositionally biased region" description="Basic residues" evidence="1">
    <location>
        <begin position="72"/>
        <end position="81"/>
    </location>
</feature>
<feature type="compositionally biased region" description="Polar residues" evidence="1">
    <location>
        <begin position="32"/>
        <end position="46"/>
    </location>
</feature>
<dbReference type="EMBL" id="JAAAUY010000489">
    <property type="protein sequence ID" value="KAF9329278.1"/>
    <property type="molecule type" value="Genomic_DNA"/>
</dbReference>
<feature type="compositionally biased region" description="Polar residues" evidence="1">
    <location>
        <begin position="598"/>
        <end position="612"/>
    </location>
</feature>
<feature type="region of interest" description="Disordered" evidence="1">
    <location>
        <begin position="1063"/>
        <end position="1093"/>
    </location>
</feature>
<feature type="compositionally biased region" description="Basic and acidic residues" evidence="1">
    <location>
        <begin position="251"/>
        <end position="263"/>
    </location>
</feature>
<feature type="compositionally biased region" description="Polar residues" evidence="1">
    <location>
        <begin position="179"/>
        <end position="194"/>
    </location>
</feature>
<feature type="region of interest" description="Disordered" evidence="1">
    <location>
        <begin position="404"/>
        <end position="462"/>
    </location>
</feature>
<name>A0A9P5VKL3_9FUNG</name>
<sequence length="1397" mass="152235">MGSSVSKSKKNRQSTSSLPSKQTRKFRLRAGSDTSIPQNPQQWSYENNTTDIANNINNNISTGSHYDNSRIPSKKLTRNSKRTSGNSNSPNPNNTNQPRTSTSNGRPSFSLLRGRKSNQLQRGQNDYDDYEGPQRKPILHISSPIIEPSETAEGGTLLSPVPDAPSRRGPRPSVEVNRCQPQNQYIEPPRSTSGAYKAKVPSLPASASTTPLLTDSPTFPLPPTTSTPSLPSGPLHMHSPHPEDSQSLWRESLRNAAEGRKSESGLIRTNSNTSQASSCLSYSSSIKGFTRNKSLSRSAFAPSLSPSSSNASQSGLPDRKRAGMIIEGDQHESSLDSRSRNKEFWRQSRSENSSVLSLPGSRYIGGGSTFGEDDGSGSNIISKNLSEPSLVTGVISSPSLVGVNTMNDRYDNQFPSPRHSQHQSQPPSPQKRWSQAASLGEGVDGGVPPSPRTRLHTSSARESVSSISTANYQWMDDQPEGSGDRYALNRDSVMMLFDSPTSSQVGSFEKFMTPSLNPEQVAQQHQEQQAQQHALLKYFFKGNYRAPFDKQTLGSVLDVGCGVGLWMKDMALEFPLTEVHGVDLVVPTRRRRPRANASLGTSPTQSSLSVTQSDQHISLQSTSSSGSSSGYPYASSPAPSSPLMMDSMPSNCFFHKADITNGLPFADNTFDYCHIRLVLWGYQLNAFPDFLDEMIRVTKKGGWIEFVDMDPCLKKTTETGTRINEWIKTGLIHNNMDPDLVRTLPKFLKEYCEATMPQGPKTPSVRDSDLLQVFGLDHLKISKVSLPFGPWGGKVGELWQHNFTSFLKELEPMMIDATLSGLIMDQYHRQCLDEMLQMAAEASRLSGSSEAGEQITSFDQRICTHKAWMHLIHQLLTDASYSLPSTDPNATDSPKTAPSSPSATMTSTIKEMRSYNNFYLIHAQKVDLMELKQQILLKKLEQKILSPSLGASTKFSSQVPSLLEAIQQPVSDQDETFSQQASSTLFDKLSQPGAKPPVIYPPNENQEVASLTEDALENFNKINGSSNSRSIRDSSISNIMSAGSSAPPTYASVAALSIRSSSRMSNNNSTTNVATKNLTGMPGSVASSTGCHSPRAEATVAHAMNYLRREGSVNSGPGSPQPQPQSSSGSETSKGFVPDYFNQVPASSPASYHQQQYNHHYQQQLNVMKRTPSHLNQVLAPSIEAQRMEVQEKGVLEEEGDESVTITAVLPDEALEQTVASVAQSDDAEGSVILISLEDEDATDETTTDQVSQAHSNIDDDNTIEIFNRVSNAGEAEKGDKEDGGEDDGKLQMLVLDEEEVFVMLAPESHRGSVSAQGQGVPPEDLANVAEPQPEVVDGPTVQEKSAKEEEEEEEEQLNAMADPSESTATASATVESTSVPTIQDEPFYPKTVVSGH</sequence>
<dbReference type="Proteomes" id="UP000696485">
    <property type="component" value="Unassembled WGS sequence"/>
</dbReference>
<evidence type="ECO:0008006" key="4">
    <source>
        <dbReference type="Google" id="ProtNLM"/>
    </source>
</evidence>
<feature type="region of interest" description="Disordered" evidence="1">
    <location>
        <begin position="593"/>
        <end position="634"/>
    </location>
</feature>
<feature type="region of interest" description="Disordered" evidence="1">
    <location>
        <begin position="885"/>
        <end position="905"/>
    </location>
</feature>
<feature type="compositionally biased region" description="Low complexity" evidence="1">
    <location>
        <begin position="890"/>
        <end position="905"/>
    </location>
</feature>
<feature type="region of interest" description="Disordered" evidence="1">
    <location>
        <begin position="1271"/>
        <end position="1292"/>
    </location>
</feature>
<comment type="caution">
    <text evidence="2">The sequence shown here is derived from an EMBL/GenBank/DDBJ whole genome shotgun (WGS) entry which is preliminary data.</text>
</comment>
<dbReference type="PANTHER" id="PTHR43591">
    <property type="entry name" value="METHYLTRANSFERASE"/>
    <property type="match status" value="1"/>
</dbReference>
<reference evidence="2" key="1">
    <citation type="journal article" date="2020" name="Fungal Divers.">
        <title>Resolving the Mortierellaceae phylogeny through synthesis of multi-gene phylogenetics and phylogenomics.</title>
        <authorList>
            <person name="Vandepol N."/>
            <person name="Liber J."/>
            <person name="Desiro A."/>
            <person name="Na H."/>
            <person name="Kennedy M."/>
            <person name="Barry K."/>
            <person name="Grigoriev I.V."/>
            <person name="Miller A.N."/>
            <person name="O'Donnell K."/>
            <person name="Stajich J.E."/>
            <person name="Bonito G."/>
        </authorList>
    </citation>
    <scope>NUCLEOTIDE SEQUENCE</scope>
    <source>
        <strain evidence="2">NVP1</strain>
    </source>
</reference>
<feature type="compositionally biased region" description="Low complexity" evidence="1">
    <location>
        <begin position="613"/>
        <end position="634"/>
    </location>
</feature>
<dbReference type="Pfam" id="PF13489">
    <property type="entry name" value="Methyltransf_23"/>
    <property type="match status" value="1"/>
</dbReference>
<feature type="compositionally biased region" description="Low complexity" evidence="1">
    <location>
        <begin position="83"/>
        <end position="104"/>
    </location>
</feature>
<organism evidence="2 3">
    <name type="scientific">Podila minutissima</name>
    <dbReference type="NCBI Taxonomy" id="64525"/>
    <lineage>
        <taxon>Eukaryota</taxon>
        <taxon>Fungi</taxon>
        <taxon>Fungi incertae sedis</taxon>
        <taxon>Mucoromycota</taxon>
        <taxon>Mortierellomycotina</taxon>
        <taxon>Mortierellomycetes</taxon>
        <taxon>Mortierellales</taxon>
        <taxon>Mortierellaceae</taxon>
        <taxon>Podila</taxon>
    </lineage>
</organism>
<evidence type="ECO:0000313" key="2">
    <source>
        <dbReference type="EMBL" id="KAF9329278.1"/>
    </source>
</evidence>
<feature type="region of interest" description="Disordered" evidence="1">
    <location>
        <begin position="150"/>
        <end position="278"/>
    </location>
</feature>
<protein>
    <recommendedName>
        <fullName evidence="4">Methyltransferase type 11 domain-containing protein</fullName>
    </recommendedName>
</protein>
<feature type="compositionally biased region" description="Low complexity" evidence="1">
    <location>
        <begin position="1063"/>
        <end position="1072"/>
    </location>
</feature>
<feature type="compositionally biased region" description="Low complexity" evidence="1">
    <location>
        <begin position="226"/>
        <end position="235"/>
    </location>
</feature>
<feature type="region of interest" description="Disordered" evidence="1">
    <location>
        <begin position="1306"/>
        <end position="1397"/>
    </location>
</feature>
<feature type="compositionally biased region" description="Low complexity" evidence="1">
    <location>
        <begin position="1364"/>
        <end position="1382"/>
    </location>
</feature>
<accession>A0A9P5VKL3</accession>
<feature type="compositionally biased region" description="Low complexity" evidence="1">
    <location>
        <begin position="208"/>
        <end position="218"/>
    </location>
</feature>
<dbReference type="PANTHER" id="PTHR43591:SF24">
    <property type="entry name" value="2-METHOXY-6-POLYPRENYL-1,4-BENZOQUINOL METHYLASE, MITOCHONDRIAL"/>
    <property type="match status" value="1"/>
</dbReference>